<sequence length="97" mass="11338">MRPGGKDYYRAFHAKSHTKLPVRCVILRTLLTKIGQSEQEAELFTPPHSQLMAYDQLIYERLKLNLLFKVQKCRSNFQYEILLADGRNHIEKLFAAS</sequence>
<name>W6UPI3_ECHGR</name>
<proteinExistence type="predicted"/>
<organism evidence="1 2">
    <name type="scientific">Echinococcus granulosus</name>
    <name type="common">Hydatid tapeworm</name>
    <dbReference type="NCBI Taxonomy" id="6210"/>
    <lineage>
        <taxon>Eukaryota</taxon>
        <taxon>Metazoa</taxon>
        <taxon>Spiralia</taxon>
        <taxon>Lophotrochozoa</taxon>
        <taxon>Platyhelminthes</taxon>
        <taxon>Cestoda</taxon>
        <taxon>Eucestoda</taxon>
        <taxon>Cyclophyllidea</taxon>
        <taxon>Taeniidae</taxon>
        <taxon>Echinococcus</taxon>
        <taxon>Echinococcus granulosus group</taxon>
    </lineage>
</organism>
<evidence type="ECO:0000313" key="1">
    <source>
        <dbReference type="EMBL" id="EUB60177.1"/>
    </source>
</evidence>
<dbReference type="Proteomes" id="UP000019149">
    <property type="component" value="Unassembled WGS sequence"/>
</dbReference>
<protein>
    <submittedName>
        <fullName evidence="1">Uncharacterized protein</fullName>
    </submittedName>
</protein>
<keyword evidence="2" id="KW-1185">Reference proteome</keyword>
<dbReference type="KEGG" id="egl:EGR_05030"/>
<dbReference type="GeneID" id="36340745"/>
<dbReference type="RefSeq" id="XP_024351373.1">
    <property type="nucleotide sequence ID" value="XM_024494279.1"/>
</dbReference>
<dbReference type="AlphaFoldDB" id="W6UPI3"/>
<dbReference type="CTD" id="36340745"/>
<reference evidence="1 2" key="1">
    <citation type="journal article" date="2013" name="Nat. Genet.">
        <title>The genome of the hydatid tapeworm Echinococcus granulosus.</title>
        <authorList>
            <person name="Zheng H."/>
            <person name="Zhang W."/>
            <person name="Zhang L."/>
            <person name="Zhang Z."/>
            <person name="Li J."/>
            <person name="Lu G."/>
            <person name="Zhu Y."/>
            <person name="Wang Y."/>
            <person name="Huang Y."/>
            <person name="Liu J."/>
            <person name="Kang H."/>
            <person name="Chen J."/>
            <person name="Wang L."/>
            <person name="Chen A."/>
            <person name="Yu S."/>
            <person name="Gao Z."/>
            <person name="Jin L."/>
            <person name="Gu W."/>
            <person name="Wang Z."/>
            <person name="Zhao L."/>
            <person name="Shi B."/>
            <person name="Wen H."/>
            <person name="Lin R."/>
            <person name="Jones M.K."/>
            <person name="Brejova B."/>
            <person name="Vinar T."/>
            <person name="Zhao G."/>
            <person name="McManus D.P."/>
            <person name="Chen Z."/>
            <person name="Zhou Y."/>
            <person name="Wang S."/>
        </authorList>
    </citation>
    <scope>NUCLEOTIDE SEQUENCE [LARGE SCALE GENOMIC DNA]</scope>
</reference>
<accession>W6UPI3</accession>
<dbReference type="EMBL" id="APAU02000034">
    <property type="protein sequence ID" value="EUB60177.1"/>
    <property type="molecule type" value="Genomic_DNA"/>
</dbReference>
<comment type="caution">
    <text evidence="1">The sequence shown here is derived from an EMBL/GenBank/DDBJ whole genome shotgun (WGS) entry which is preliminary data.</text>
</comment>
<evidence type="ECO:0000313" key="2">
    <source>
        <dbReference type="Proteomes" id="UP000019149"/>
    </source>
</evidence>
<gene>
    <name evidence="1" type="ORF">EGR_05030</name>
</gene>